<name>B1KGK8_SHEWM</name>
<dbReference type="KEGG" id="swd:Swoo_1043"/>
<dbReference type="AlphaFoldDB" id="B1KGK8"/>
<organism evidence="2 3">
    <name type="scientific">Shewanella woodyi (strain ATCC 51908 / MS32)</name>
    <dbReference type="NCBI Taxonomy" id="392500"/>
    <lineage>
        <taxon>Bacteria</taxon>
        <taxon>Pseudomonadati</taxon>
        <taxon>Pseudomonadota</taxon>
        <taxon>Gammaproteobacteria</taxon>
        <taxon>Alteromonadales</taxon>
        <taxon>Shewanellaceae</taxon>
        <taxon>Shewanella</taxon>
    </lineage>
</organism>
<accession>B1KGK8</accession>
<dbReference type="Pfam" id="PF09313">
    <property type="entry name" value="TehB-like"/>
    <property type="match status" value="1"/>
</dbReference>
<protein>
    <recommendedName>
        <fullName evidence="1">TehB/YeaR-like domain-containing protein</fullName>
    </recommendedName>
</protein>
<evidence type="ECO:0000313" key="3">
    <source>
        <dbReference type="Proteomes" id="UP000002168"/>
    </source>
</evidence>
<dbReference type="Gene3D" id="2.60.120.10">
    <property type="entry name" value="Jelly Rolls"/>
    <property type="match status" value="1"/>
</dbReference>
<dbReference type="EMBL" id="CP000961">
    <property type="protein sequence ID" value="ACA85336.1"/>
    <property type="molecule type" value="Genomic_DNA"/>
</dbReference>
<proteinExistence type="predicted"/>
<dbReference type="eggNOG" id="COG3615">
    <property type="taxonomic scope" value="Bacteria"/>
</dbReference>
<dbReference type="HOGENOM" id="CLU_147375_1_0_6"/>
<gene>
    <name evidence="2" type="ordered locus">Swoo_1043</name>
</gene>
<evidence type="ECO:0000259" key="1">
    <source>
        <dbReference type="Pfam" id="PF09313"/>
    </source>
</evidence>
<dbReference type="SUPFAM" id="SSF51197">
    <property type="entry name" value="Clavaminate synthase-like"/>
    <property type="match status" value="1"/>
</dbReference>
<evidence type="ECO:0000313" key="2">
    <source>
        <dbReference type="EMBL" id="ACA85336.1"/>
    </source>
</evidence>
<dbReference type="InterPro" id="IPR014710">
    <property type="entry name" value="RmlC-like_jellyroll"/>
</dbReference>
<dbReference type="STRING" id="392500.Swoo_1043"/>
<dbReference type="InterPro" id="IPR015392">
    <property type="entry name" value="TehB/YeaR-like_dom"/>
</dbReference>
<keyword evidence="3" id="KW-1185">Reference proteome</keyword>
<dbReference type="Proteomes" id="UP000002168">
    <property type="component" value="Chromosome"/>
</dbReference>
<feature type="domain" description="TehB/YeaR-like" evidence="1">
    <location>
        <begin position="13"/>
        <end position="92"/>
    </location>
</feature>
<dbReference type="RefSeq" id="WP_012323682.1">
    <property type="nucleotide sequence ID" value="NC_010506.1"/>
</dbReference>
<sequence>MSFTPKGYTHCESTQVYTCENVPKILLEPHYTKMGVYEQIHVLCGVLKYLGCNSHTQVTDKEVVIKANETAMAHPNYLHRLEPASDDLKFEIRFYSLEERSNTDK</sequence>
<reference evidence="2 3" key="1">
    <citation type="submission" date="2008-02" db="EMBL/GenBank/DDBJ databases">
        <title>Complete sequence of Shewanella woodyi ATCC 51908.</title>
        <authorList>
            <consortium name="US DOE Joint Genome Institute"/>
            <person name="Copeland A."/>
            <person name="Lucas S."/>
            <person name="Lapidus A."/>
            <person name="Glavina del Rio T."/>
            <person name="Dalin E."/>
            <person name="Tice H."/>
            <person name="Bruce D."/>
            <person name="Goodwin L."/>
            <person name="Pitluck S."/>
            <person name="Sims D."/>
            <person name="Brettin T."/>
            <person name="Detter J.C."/>
            <person name="Han C."/>
            <person name="Kuske C.R."/>
            <person name="Schmutz J."/>
            <person name="Larimer F."/>
            <person name="Land M."/>
            <person name="Hauser L."/>
            <person name="Kyrpides N."/>
            <person name="Lykidis A."/>
            <person name="Zhao J.-S."/>
            <person name="Richardson P."/>
        </authorList>
    </citation>
    <scope>NUCLEOTIDE SEQUENCE [LARGE SCALE GENOMIC DNA]</scope>
    <source>
        <strain evidence="3">ATCC 51908 / MS32</strain>
    </source>
</reference>